<comment type="caution">
    <text evidence="3">The sequence shown here is derived from an EMBL/GenBank/DDBJ whole genome shotgun (WGS) entry which is preliminary data.</text>
</comment>
<feature type="region of interest" description="Disordered" evidence="1">
    <location>
        <begin position="1"/>
        <end position="60"/>
    </location>
</feature>
<feature type="compositionally biased region" description="Acidic residues" evidence="1">
    <location>
        <begin position="7"/>
        <end position="22"/>
    </location>
</feature>
<reference evidence="3" key="2">
    <citation type="submission" date="2022-01" db="EMBL/GenBank/DDBJ databases">
        <authorList>
            <person name="Yamashiro T."/>
            <person name="Shiraishi A."/>
            <person name="Satake H."/>
            <person name="Nakayama K."/>
        </authorList>
    </citation>
    <scope>NUCLEOTIDE SEQUENCE</scope>
</reference>
<dbReference type="PANTHER" id="PTHR43383">
    <property type="entry name" value="NODULIN 6"/>
    <property type="match status" value="1"/>
</dbReference>
<reference evidence="3" key="1">
    <citation type="journal article" date="2022" name="Int. J. Mol. Sci.">
        <title>Draft Genome of Tanacetum Coccineum: Genomic Comparison of Closely Related Tanacetum-Family Plants.</title>
        <authorList>
            <person name="Yamashiro T."/>
            <person name="Shiraishi A."/>
            <person name="Nakayama K."/>
            <person name="Satake H."/>
        </authorList>
    </citation>
    <scope>NUCLEOTIDE SEQUENCE</scope>
</reference>
<evidence type="ECO:0000313" key="3">
    <source>
        <dbReference type="EMBL" id="GJS83464.1"/>
    </source>
</evidence>
<name>A0ABQ4YZZ7_9ASTR</name>
<dbReference type="Pfam" id="PF07727">
    <property type="entry name" value="RVT_2"/>
    <property type="match status" value="1"/>
</dbReference>
<dbReference type="InterPro" id="IPR013103">
    <property type="entry name" value="RVT_2"/>
</dbReference>
<evidence type="ECO:0000313" key="4">
    <source>
        <dbReference type="Proteomes" id="UP001151760"/>
    </source>
</evidence>
<keyword evidence="4" id="KW-1185">Reference proteome</keyword>
<dbReference type="EMBL" id="BQNB010010902">
    <property type="protein sequence ID" value="GJS83464.1"/>
    <property type="molecule type" value="Genomic_DNA"/>
</dbReference>
<dbReference type="InterPro" id="IPR043502">
    <property type="entry name" value="DNA/RNA_pol_sf"/>
</dbReference>
<feature type="compositionally biased region" description="Polar residues" evidence="1">
    <location>
        <begin position="25"/>
        <end position="49"/>
    </location>
</feature>
<dbReference type="SUPFAM" id="SSF56672">
    <property type="entry name" value="DNA/RNA polymerases"/>
    <property type="match status" value="1"/>
</dbReference>
<dbReference type="Proteomes" id="UP001151760">
    <property type="component" value="Unassembled WGS sequence"/>
</dbReference>
<proteinExistence type="predicted"/>
<sequence>MPTFDHEDQDTPDYDTEIDEDNNRDNTPSSSVLQETNDTSQARYPTRSNRGGFKRETSTTRLKWKKAMNEEMEALQKNQTWELVKLPPKKTVRCRWIYTVKLDSKGNIDRYKARLVAKGYTQKYRIDYGDMFAPVAKMNTIRILISIAANQDWPLKQFDVKNAFLNGYLKEEVYMDPPPGVECSRNVCRLNKALYGLKQSPRAWFRRFSSFMKKIGYKHSDADHTLFIKNNNNGKVTTLIVYVDDMVVTRNDPEEMKNLQTILATEFELKDLGHLKYFLGIEVARSKSGISMCQCLFLWKESRSPSCGTPDADWAGDHHRQVTLHLVGGKSVTWRSQAQKVDLKVGVEAEYRGMVTCYNCDKSYSSFAVKSNNPVQHDRTKHVEID</sequence>
<organism evidence="3 4">
    <name type="scientific">Tanacetum coccineum</name>
    <dbReference type="NCBI Taxonomy" id="301880"/>
    <lineage>
        <taxon>Eukaryota</taxon>
        <taxon>Viridiplantae</taxon>
        <taxon>Streptophyta</taxon>
        <taxon>Embryophyta</taxon>
        <taxon>Tracheophyta</taxon>
        <taxon>Spermatophyta</taxon>
        <taxon>Magnoliopsida</taxon>
        <taxon>eudicotyledons</taxon>
        <taxon>Gunneridae</taxon>
        <taxon>Pentapetalae</taxon>
        <taxon>asterids</taxon>
        <taxon>campanulids</taxon>
        <taxon>Asterales</taxon>
        <taxon>Asteraceae</taxon>
        <taxon>Asteroideae</taxon>
        <taxon>Anthemideae</taxon>
        <taxon>Anthemidinae</taxon>
        <taxon>Tanacetum</taxon>
    </lineage>
</organism>
<feature type="domain" description="Reverse transcriptase Ty1/copia-type" evidence="2">
    <location>
        <begin position="78"/>
        <end position="298"/>
    </location>
</feature>
<gene>
    <name evidence="3" type="ORF">Tco_0750005</name>
</gene>
<evidence type="ECO:0000256" key="1">
    <source>
        <dbReference type="SAM" id="MobiDB-lite"/>
    </source>
</evidence>
<accession>A0ABQ4YZZ7</accession>
<protein>
    <submittedName>
        <fullName evidence="3">Retrovirus-related pol polyprotein from transposon TNT 1-94</fullName>
    </submittedName>
</protein>
<evidence type="ECO:0000259" key="2">
    <source>
        <dbReference type="Pfam" id="PF07727"/>
    </source>
</evidence>
<dbReference type="PANTHER" id="PTHR43383:SF2">
    <property type="entry name" value="AMIDOHYDROLASE 2 FAMILY PROTEIN"/>
    <property type="match status" value="1"/>
</dbReference>